<protein>
    <recommendedName>
        <fullName evidence="4">16S rRNA (guanine(1405)-N(7))-methyltransferase</fullName>
        <ecNumber evidence="3">2.1.1.179</ecNumber>
    </recommendedName>
    <alternativeName>
        <fullName evidence="10">16S rRNA m7G1405 methyltransferase</fullName>
    </alternativeName>
</protein>
<keyword evidence="8 11" id="KW-0949">S-adenosyl-L-methionine</keyword>
<dbReference type="Proteomes" id="UP000001937">
    <property type="component" value="Chromosome"/>
</dbReference>
<dbReference type="InterPro" id="IPR025981">
    <property type="entry name" value="rRNA_MeTrfase"/>
</dbReference>
<keyword evidence="9" id="KW-0046">Antibiotic resistance</keyword>
<organism evidence="13 14">
    <name type="scientific">Frankia casuarinae (strain DSM 45818 / CECT 9043 / HFP020203 / CcI3)</name>
    <dbReference type="NCBI Taxonomy" id="106370"/>
    <lineage>
        <taxon>Bacteria</taxon>
        <taxon>Bacillati</taxon>
        <taxon>Actinomycetota</taxon>
        <taxon>Actinomycetes</taxon>
        <taxon>Frankiales</taxon>
        <taxon>Frankiaceae</taxon>
        <taxon>Frankia</taxon>
    </lineage>
</organism>
<dbReference type="EMBL" id="CP000249">
    <property type="protein sequence ID" value="ABD12737.1"/>
    <property type="molecule type" value="Genomic_DNA"/>
</dbReference>
<feature type="binding site" evidence="11">
    <location>
        <position position="129"/>
    </location>
    <ligand>
        <name>S-adenosyl-L-methionine</name>
        <dbReference type="ChEBI" id="CHEBI:59789"/>
    </ligand>
</feature>
<keyword evidence="7" id="KW-0808">Transferase</keyword>
<evidence type="ECO:0000256" key="10">
    <source>
        <dbReference type="ARBA" id="ARBA00033062"/>
    </source>
</evidence>
<dbReference type="HOGENOM" id="CLU_1044669_0_0_11"/>
<keyword evidence="6 13" id="KW-0489">Methyltransferase</keyword>
<evidence type="ECO:0000256" key="2">
    <source>
        <dbReference type="ARBA" id="ARBA00005487"/>
    </source>
</evidence>
<feature type="binding site" evidence="11">
    <location>
        <begin position="98"/>
        <end position="104"/>
    </location>
    <ligand>
        <name>S-adenosyl-L-methionine</name>
        <dbReference type="ChEBI" id="CHEBI:59789"/>
    </ligand>
</feature>
<evidence type="ECO:0000313" key="14">
    <source>
        <dbReference type="Proteomes" id="UP000001937"/>
    </source>
</evidence>
<evidence type="ECO:0000256" key="4">
    <source>
        <dbReference type="ARBA" id="ARBA00015154"/>
    </source>
</evidence>
<keyword evidence="5" id="KW-0698">rRNA processing</keyword>
<dbReference type="Pfam" id="PF07091">
    <property type="entry name" value="FmrO"/>
    <property type="match status" value="1"/>
</dbReference>
<feature type="binding site" evidence="11">
    <location>
        <position position="194"/>
    </location>
    <ligand>
        <name>S-adenosyl-L-methionine</name>
        <dbReference type="ChEBI" id="CHEBI:59789"/>
    </ligand>
</feature>
<name>Q2J7K5_FRACC</name>
<evidence type="ECO:0000256" key="12">
    <source>
        <dbReference type="SAM" id="MobiDB-lite"/>
    </source>
</evidence>
<evidence type="ECO:0000256" key="8">
    <source>
        <dbReference type="ARBA" id="ARBA00022691"/>
    </source>
</evidence>
<dbReference type="RefSeq" id="WP_011437763.1">
    <property type="nucleotide sequence ID" value="NC_007777.1"/>
</dbReference>
<evidence type="ECO:0000256" key="6">
    <source>
        <dbReference type="ARBA" id="ARBA00022603"/>
    </source>
</evidence>
<feature type="binding site" evidence="11">
    <location>
        <position position="152"/>
    </location>
    <ligand>
        <name>S-adenosyl-L-methionine</name>
        <dbReference type="ChEBI" id="CHEBI:59789"/>
    </ligand>
</feature>
<dbReference type="PIRSF" id="PIRSF015852">
    <property type="entry name" value="RRNA_mtase_Grm"/>
    <property type="match status" value="1"/>
</dbReference>
<sequence length="288" mass="31265">MTPPGADQEAVAAAAARIARSAKYRGVHPETIAHVVEQEASAGGTGPVEHRARVRLHRVAALHLLSGRTAVLRREVARLPTGDPQALKAGCRAVLARHVSTAERLADLDDFYPALLSILPAPDTVVDIACALNVLTVPWLLETCDATYTGYDLNADFVEIGNAFLAMVHPQGWVVHHDVVAQGPPPRADLALLLKTYHCLEDRRRGSGLRLVETVDARHVAVSFPTRAMNGRPAVFAPPMQEELERLADRRGWSVDRVRLSTEELVVLGRSPQDMSSPEALPTRAHQG</sequence>
<evidence type="ECO:0000256" key="9">
    <source>
        <dbReference type="ARBA" id="ARBA00023251"/>
    </source>
</evidence>
<dbReference type="InterPro" id="IPR029063">
    <property type="entry name" value="SAM-dependent_MTases_sf"/>
</dbReference>
<dbReference type="KEGG" id="fra:Francci3_3382"/>
<accession>A0A1X1PTN1</accession>
<dbReference type="Gene3D" id="1.10.8.10">
    <property type="entry name" value="DNA helicase RuvA subunit, C-terminal domain"/>
    <property type="match status" value="1"/>
</dbReference>
<dbReference type="OrthoDB" id="3353126at2"/>
<feature type="binding site" evidence="11">
    <location>
        <begin position="178"/>
        <end position="179"/>
    </location>
    <ligand>
        <name>S-adenosyl-L-methionine</name>
        <dbReference type="ChEBI" id="CHEBI:59789"/>
    </ligand>
</feature>
<evidence type="ECO:0000256" key="11">
    <source>
        <dbReference type="PIRSR" id="PIRSR015852-1"/>
    </source>
</evidence>
<feature type="region of interest" description="Disordered" evidence="12">
    <location>
        <begin position="269"/>
        <end position="288"/>
    </location>
</feature>
<dbReference type="GO" id="GO:0008649">
    <property type="term" value="F:rRNA methyltransferase activity"/>
    <property type="evidence" value="ECO:0007669"/>
    <property type="project" value="InterPro"/>
</dbReference>
<evidence type="ECO:0000256" key="5">
    <source>
        <dbReference type="ARBA" id="ARBA00022552"/>
    </source>
</evidence>
<evidence type="ECO:0000256" key="7">
    <source>
        <dbReference type="ARBA" id="ARBA00022679"/>
    </source>
</evidence>
<evidence type="ECO:0000256" key="3">
    <source>
        <dbReference type="ARBA" id="ARBA00012300"/>
    </source>
</evidence>
<accession>Q2J7K5</accession>
<reference evidence="13 14" key="1">
    <citation type="journal article" date="2007" name="Genome Res.">
        <title>Genome characteristics of facultatively symbiotic Frankia sp. strains reflect host range and host plant biogeography.</title>
        <authorList>
            <person name="Normand P."/>
            <person name="Lapierre P."/>
            <person name="Tisa L.S."/>
            <person name="Gogarten J.P."/>
            <person name="Alloisio N."/>
            <person name="Bagnarol E."/>
            <person name="Bassi C.A."/>
            <person name="Berry A.M."/>
            <person name="Bickhart D.M."/>
            <person name="Choisne N."/>
            <person name="Couloux A."/>
            <person name="Cournoyer B."/>
            <person name="Cruveiller S."/>
            <person name="Daubin V."/>
            <person name="Demange N."/>
            <person name="Francino M.P."/>
            <person name="Goltsman E."/>
            <person name="Huang Y."/>
            <person name="Kopp O.R."/>
            <person name="Labarre L."/>
            <person name="Lapidus A."/>
            <person name="Lavire C."/>
            <person name="Marechal J."/>
            <person name="Martinez M."/>
            <person name="Mastronunzio J.E."/>
            <person name="Mullin B.C."/>
            <person name="Niemann J."/>
            <person name="Pujic P."/>
            <person name="Rawnsley T."/>
            <person name="Rouy Z."/>
            <person name="Schenowitz C."/>
            <person name="Sellstedt A."/>
            <person name="Tavares F."/>
            <person name="Tomkins J.P."/>
            <person name="Vallenet D."/>
            <person name="Valverde C."/>
            <person name="Wall L.G."/>
            <person name="Wang Y."/>
            <person name="Medigue C."/>
            <person name="Benson D.R."/>
        </authorList>
    </citation>
    <scope>NUCLEOTIDE SEQUENCE [LARGE SCALE GENOMIC DNA]</scope>
    <source>
        <strain evidence="14">DSM 45818 / CECT 9043 / CcI3</strain>
    </source>
</reference>
<gene>
    <name evidence="13" type="ordered locus">Francci3_3382</name>
</gene>
<dbReference type="EC" id="2.1.1.179" evidence="3"/>
<dbReference type="GO" id="GO:0046677">
    <property type="term" value="P:response to antibiotic"/>
    <property type="evidence" value="ECO:0007669"/>
    <property type="project" value="UniProtKB-KW"/>
</dbReference>
<dbReference type="STRING" id="106370.Francci3_3382"/>
<comment type="similarity">
    <text evidence="2">Belongs to the methyltransferase superfamily. Aminoglycoside resistance family.</text>
</comment>
<evidence type="ECO:0000313" key="13">
    <source>
        <dbReference type="EMBL" id="ABD12737.1"/>
    </source>
</evidence>
<dbReference type="AlphaFoldDB" id="Q2J7K5"/>
<comment type="catalytic activity">
    <reaction evidence="1">
        <text>guanosine(1405) in 16S rRNA + S-adenosyl-L-methionine = N(7)-methylguanosine(1405) in 16S rRNA + S-adenosyl-L-homocysteine</text>
        <dbReference type="Rhea" id="RHEA:42772"/>
        <dbReference type="Rhea" id="RHEA-COMP:10225"/>
        <dbReference type="Rhea" id="RHEA-COMP:10226"/>
        <dbReference type="ChEBI" id="CHEBI:57856"/>
        <dbReference type="ChEBI" id="CHEBI:59789"/>
        <dbReference type="ChEBI" id="CHEBI:74269"/>
        <dbReference type="ChEBI" id="CHEBI:74480"/>
        <dbReference type="EC" id="2.1.1.179"/>
    </reaction>
</comment>
<dbReference type="Gene3D" id="3.40.50.150">
    <property type="entry name" value="Vaccinia Virus protein VP39"/>
    <property type="match status" value="1"/>
</dbReference>
<keyword evidence="14" id="KW-1185">Reference proteome</keyword>
<dbReference type="SUPFAM" id="SSF53335">
    <property type="entry name" value="S-adenosyl-L-methionine-dependent methyltransferases"/>
    <property type="match status" value="1"/>
</dbReference>
<evidence type="ECO:0000256" key="1">
    <source>
        <dbReference type="ARBA" id="ARBA00001643"/>
    </source>
</evidence>
<dbReference type="InterPro" id="IPR010769">
    <property type="entry name" value="rRNA_MeTrfase_GmN_bac"/>
</dbReference>
<proteinExistence type="inferred from homology"/>